<feature type="compositionally biased region" description="Polar residues" evidence="1">
    <location>
        <begin position="111"/>
        <end position="120"/>
    </location>
</feature>
<feature type="domain" description="DUF659" evidence="3">
    <location>
        <begin position="229"/>
        <end position="311"/>
    </location>
</feature>
<keyword evidence="2" id="KW-1133">Transmembrane helix</keyword>
<dbReference type="SUPFAM" id="SSF53098">
    <property type="entry name" value="Ribonuclease H-like"/>
    <property type="match status" value="1"/>
</dbReference>
<feature type="compositionally biased region" description="Acidic residues" evidence="1">
    <location>
        <begin position="88"/>
        <end position="97"/>
    </location>
</feature>
<evidence type="ECO:0008006" key="7">
    <source>
        <dbReference type="Google" id="ProtNLM"/>
    </source>
</evidence>
<keyword evidence="2" id="KW-0812">Transmembrane</keyword>
<dbReference type="InterPro" id="IPR012337">
    <property type="entry name" value="RNaseH-like_sf"/>
</dbReference>
<dbReference type="InterPro" id="IPR008906">
    <property type="entry name" value="HATC_C_dom"/>
</dbReference>
<dbReference type="Proteomes" id="UP000289340">
    <property type="component" value="Chromosome 17"/>
</dbReference>
<feature type="region of interest" description="Disordered" evidence="1">
    <location>
        <begin position="88"/>
        <end position="124"/>
    </location>
</feature>
<name>A0A445G8N7_GLYSO</name>
<gene>
    <name evidence="5" type="ORF">D0Y65_046304</name>
</gene>
<evidence type="ECO:0000259" key="3">
    <source>
        <dbReference type="Pfam" id="PF04937"/>
    </source>
</evidence>
<feature type="region of interest" description="Disordered" evidence="1">
    <location>
        <begin position="789"/>
        <end position="814"/>
    </location>
</feature>
<dbReference type="Pfam" id="PF04937">
    <property type="entry name" value="DUF659"/>
    <property type="match status" value="1"/>
</dbReference>
<dbReference type="Pfam" id="PF05699">
    <property type="entry name" value="Dimer_Tnp_hAT"/>
    <property type="match status" value="1"/>
</dbReference>
<proteinExistence type="predicted"/>
<protein>
    <recommendedName>
        <fullName evidence="7">BED-type domain-containing protein</fullName>
    </recommendedName>
</protein>
<evidence type="ECO:0000259" key="4">
    <source>
        <dbReference type="Pfam" id="PF05699"/>
    </source>
</evidence>
<dbReference type="EMBL" id="QZWG01000017">
    <property type="protein sequence ID" value="RZB57569.1"/>
    <property type="molecule type" value="Genomic_DNA"/>
</dbReference>
<feature type="transmembrane region" description="Helical" evidence="2">
    <location>
        <begin position="763"/>
        <end position="784"/>
    </location>
</feature>
<accession>A0A445G8N7</accession>
<reference evidence="5 6" key="1">
    <citation type="submission" date="2018-09" db="EMBL/GenBank/DDBJ databases">
        <title>A high-quality reference genome of wild soybean provides a powerful tool to mine soybean genomes.</title>
        <authorList>
            <person name="Xie M."/>
            <person name="Chung C.Y.L."/>
            <person name="Li M.-W."/>
            <person name="Wong F.-L."/>
            <person name="Chan T.-F."/>
            <person name="Lam H.-M."/>
        </authorList>
    </citation>
    <scope>NUCLEOTIDE SEQUENCE [LARGE SCALE GENOMIC DNA]</scope>
    <source>
        <strain evidence="6">cv. W05</strain>
        <tissue evidence="5">Hypocotyl of etiolated seedlings</tissue>
    </source>
</reference>
<keyword evidence="2" id="KW-0472">Membrane</keyword>
<dbReference type="AlphaFoldDB" id="A0A445G8N7"/>
<organism evidence="5 6">
    <name type="scientific">Glycine soja</name>
    <name type="common">Wild soybean</name>
    <dbReference type="NCBI Taxonomy" id="3848"/>
    <lineage>
        <taxon>Eukaryota</taxon>
        <taxon>Viridiplantae</taxon>
        <taxon>Streptophyta</taxon>
        <taxon>Embryophyta</taxon>
        <taxon>Tracheophyta</taxon>
        <taxon>Spermatophyta</taxon>
        <taxon>Magnoliopsida</taxon>
        <taxon>eudicotyledons</taxon>
        <taxon>Gunneridae</taxon>
        <taxon>Pentapetalae</taxon>
        <taxon>rosids</taxon>
        <taxon>fabids</taxon>
        <taxon>Fabales</taxon>
        <taxon>Fabaceae</taxon>
        <taxon>Papilionoideae</taxon>
        <taxon>50 kb inversion clade</taxon>
        <taxon>NPAAA clade</taxon>
        <taxon>indigoferoid/millettioid clade</taxon>
        <taxon>Phaseoleae</taxon>
        <taxon>Glycine</taxon>
        <taxon>Glycine subgen. Soja</taxon>
    </lineage>
</organism>
<dbReference type="PANTHER" id="PTHR32166">
    <property type="entry name" value="OSJNBA0013A04.12 PROTEIN"/>
    <property type="match status" value="1"/>
</dbReference>
<comment type="caution">
    <text evidence="5">The sequence shown here is derived from an EMBL/GenBank/DDBJ whole genome shotgun (WGS) entry which is preliminary data.</text>
</comment>
<dbReference type="PANTHER" id="PTHR32166:SF74">
    <property type="entry name" value="OS05G0256350 PROTEIN"/>
    <property type="match status" value="1"/>
</dbReference>
<dbReference type="InterPro" id="IPR007021">
    <property type="entry name" value="DUF659"/>
</dbReference>
<evidence type="ECO:0000256" key="2">
    <source>
        <dbReference type="SAM" id="Phobius"/>
    </source>
</evidence>
<keyword evidence="6" id="KW-1185">Reference proteome</keyword>
<evidence type="ECO:0000313" key="5">
    <source>
        <dbReference type="EMBL" id="RZB57569.1"/>
    </source>
</evidence>
<sequence length="814" mass="92397">MFKPVDDKVDVFWKWNSLKDKNNRKSVTCDFCHKTSTGGISRAKRHQLQIKGDVDSCKKVPENVKLEMIANYEKKIVEIAVYMEATQEEDEEEEDGILEISRLKSGKRRPTTSNEASSTASKKRITNKKGPLDFLFSKEPEESIKLGKTMRQKSVNESYNKASRDRAVQYISRFFFRNGIAFNVAKSKSFKLMIEAIGTYGSHLKPPSYHELRVPVLKKELEYTKGLCQMFVRSVDAFEYMKTGRKIFELMDSFVEEIGEKNVIQVVTDNGSKILQVTRPKIFWTPCAAHCLDLMLEDIGKIPKVKRVIQRGIKLVGYIYNHTLALNTMRKFAQKTELVRHKVTRFATTFLTLQRLHKQKANLRRMFTSDEWLKSKEAKESKGKQATNVVLMPSFWNDVVYILKAIGPLVSVLRLVDNEKNLQWAIQRAFNNNEGKYKDILAIIDKRWDCQLHHPLHAAGCYLNPKFFYTNPNIDNDNEVVDDLYKCIDRLSEDDNFVVKVHKQFLVYKRAGERFGMTVAMKARIEISPGKTPHLQTIAIKVLSLTCSSLGCEHNWSTFEHIHSKKRSRLEHEKLQDLVYVKYNQALLDHFECHDVIDPIALNDIDDNNEWLLGELEGEEDGNDLVFDDDDDDLNWLHVVEATWAGEPLQNTRSQTKINKAAVAPAPTNEKVKKVVEVKEENEDEGGEEYNSNARTFPGTFFLDFLALLMSGTSSSTSSSESDKEISFLFLEGIATLLHLDVVGVIGVLFFCAIVLIRPDLVMGVFPFLLCNLSAMPGANFLAMGSSSDSTSSRSMRSPRAGSGALGAGVSSVV</sequence>
<evidence type="ECO:0000256" key="1">
    <source>
        <dbReference type="SAM" id="MobiDB-lite"/>
    </source>
</evidence>
<dbReference type="GO" id="GO:0046983">
    <property type="term" value="F:protein dimerization activity"/>
    <property type="evidence" value="ECO:0007669"/>
    <property type="project" value="InterPro"/>
</dbReference>
<feature type="transmembrane region" description="Helical" evidence="2">
    <location>
        <begin position="728"/>
        <end position="757"/>
    </location>
</feature>
<evidence type="ECO:0000313" key="6">
    <source>
        <dbReference type="Proteomes" id="UP000289340"/>
    </source>
</evidence>
<feature type="domain" description="HAT C-terminal dimerisation" evidence="4">
    <location>
        <begin position="531"/>
        <end position="584"/>
    </location>
</feature>